<protein>
    <submittedName>
        <fullName evidence="1">Uncharacterized protein</fullName>
    </submittedName>
</protein>
<organism evidence="1">
    <name type="scientific">marine sediment metagenome</name>
    <dbReference type="NCBI Taxonomy" id="412755"/>
    <lineage>
        <taxon>unclassified sequences</taxon>
        <taxon>metagenomes</taxon>
        <taxon>ecological metagenomes</taxon>
    </lineage>
</organism>
<accession>A0A0F9CIC0</accession>
<name>A0A0F9CIC0_9ZZZZ</name>
<dbReference type="EMBL" id="LAZR01046501">
    <property type="protein sequence ID" value="KKK96406.1"/>
    <property type="molecule type" value="Genomic_DNA"/>
</dbReference>
<evidence type="ECO:0000313" key="1">
    <source>
        <dbReference type="EMBL" id="KKK96406.1"/>
    </source>
</evidence>
<comment type="caution">
    <text evidence="1">The sequence shown here is derived from an EMBL/GenBank/DDBJ whole genome shotgun (WGS) entry which is preliminary data.</text>
</comment>
<gene>
    <name evidence="1" type="ORF">LCGC14_2663060</name>
</gene>
<sequence>MKLERELLKGVAPMVVLEILSRGAMYG</sequence>
<dbReference type="AlphaFoldDB" id="A0A0F9CIC0"/>
<proteinExistence type="predicted"/>
<feature type="non-terminal residue" evidence="1">
    <location>
        <position position="27"/>
    </location>
</feature>
<reference evidence="1" key="1">
    <citation type="journal article" date="2015" name="Nature">
        <title>Complex archaea that bridge the gap between prokaryotes and eukaryotes.</title>
        <authorList>
            <person name="Spang A."/>
            <person name="Saw J.H."/>
            <person name="Jorgensen S.L."/>
            <person name="Zaremba-Niedzwiedzka K."/>
            <person name="Martijn J."/>
            <person name="Lind A.E."/>
            <person name="van Eijk R."/>
            <person name="Schleper C."/>
            <person name="Guy L."/>
            <person name="Ettema T.J."/>
        </authorList>
    </citation>
    <scope>NUCLEOTIDE SEQUENCE</scope>
</reference>